<dbReference type="KEGG" id="mcub:MCBB_1142"/>
<organism evidence="1 2">
    <name type="scientific">Methanobacterium congolense</name>
    <dbReference type="NCBI Taxonomy" id="118062"/>
    <lineage>
        <taxon>Archaea</taxon>
        <taxon>Methanobacteriati</taxon>
        <taxon>Methanobacteriota</taxon>
        <taxon>Methanomada group</taxon>
        <taxon>Methanobacteria</taxon>
        <taxon>Methanobacteriales</taxon>
        <taxon>Methanobacteriaceae</taxon>
        <taxon>Methanobacterium</taxon>
    </lineage>
</organism>
<reference evidence="1 2" key="1">
    <citation type="submission" date="2016-08" db="EMBL/GenBank/DDBJ databases">
        <authorList>
            <person name="Seilhamer J.J."/>
        </authorList>
    </citation>
    <scope>NUCLEOTIDE SEQUENCE [LARGE SCALE GENOMIC DNA]</scope>
    <source>
        <strain evidence="1">Buetzberg</strain>
    </source>
</reference>
<dbReference type="EMBL" id="LT607756">
    <property type="protein sequence ID" value="SCG85700.1"/>
    <property type="molecule type" value="Genomic_DNA"/>
</dbReference>
<dbReference type="AlphaFoldDB" id="A0A1D3L2L3"/>
<proteinExistence type="predicted"/>
<dbReference type="RefSeq" id="WP_231916422.1">
    <property type="nucleotide sequence ID" value="NZ_LT607756.1"/>
</dbReference>
<accession>A0A1D3L2L3</accession>
<keyword evidence="2" id="KW-1185">Reference proteome</keyword>
<sequence>MKETPEDKAFEQELKGKMGWKCSCSLDIVDKESALKQVTCKSCGKVFKTNRNTEYCFKCERKGH</sequence>
<evidence type="ECO:0000313" key="1">
    <source>
        <dbReference type="EMBL" id="SCG85700.1"/>
    </source>
</evidence>
<name>A0A1D3L2L3_9EURY</name>
<dbReference type="Proteomes" id="UP000094707">
    <property type="component" value="Chromosome I"/>
</dbReference>
<dbReference type="STRING" id="118062.MCBB_1142"/>
<protein>
    <submittedName>
        <fullName evidence="1">Uncharacterized protein</fullName>
    </submittedName>
</protein>
<gene>
    <name evidence="1" type="ORF">MCBB_1142</name>
</gene>
<evidence type="ECO:0000313" key="2">
    <source>
        <dbReference type="Proteomes" id="UP000094707"/>
    </source>
</evidence>
<dbReference type="GeneID" id="30411987"/>